<name>A0A1G9TBH5_9FIRM</name>
<keyword evidence="10" id="KW-1185">Reference proteome</keyword>
<dbReference type="AlphaFoldDB" id="A0A1G9TBH5"/>
<dbReference type="FunFam" id="1.10.3470.10:FF:000001">
    <property type="entry name" value="Vitamin B12 ABC transporter permease BtuC"/>
    <property type="match status" value="1"/>
</dbReference>
<comment type="similarity">
    <text evidence="2">Belongs to the binding-protein-dependent transport system permease family. FecCD subfamily.</text>
</comment>
<dbReference type="Gene3D" id="1.10.3470.10">
    <property type="entry name" value="ABC transporter involved in vitamin B12 uptake, BtuC"/>
    <property type="match status" value="1"/>
</dbReference>
<evidence type="ECO:0000256" key="7">
    <source>
        <dbReference type="ARBA" id="ARBA00023136"/>
    </source>
</evidence>
<dbReference type="SUPFAM" id="SSF81345">
    <property type="entry name" value="ABC transporter involved in vitamin B12 uptake, BtuC"/>
    <property type="match status" value="1"/>
</dbReference>
<feature type="transmembrane region" description="Helical" evidence="8">
    <location>
        <begin position="306"/>
        <end position="325"/>
    </location>
</feature>
<evidence type="ECO:0000256" key="5">
    <source>
        <dbReference type="ARBA" id="ARBA00022692"/>
    </source>
</evidence>
<dbReference type="Pfam" id="PF01032">
    <property type="entry name" value="FecCD"/>
    <property type="match status" value="1"/>
</dbReference>
<accession>A0A1G9TBH5</accession>
<evidence type="ECO:0000313" key="10">
    <source>
        <dbReference type="Proteomes" id="UP000187651"/>
    </source>
</evidence>
<feature type="transmembrane region" description="Helical" evidence="8">
    <location>
        <begin position="189"/>
        <end position="210"/>
    </location>
</feature>
<comment type="subcellular location">
    <subcellularLocation>
        <location evidence="1">Cell membrane</location>
        <topology evidence="1">Multi-pass membrane protein</topology>
    </subcellularLocation>
</comment>
<evidence type="ECO:0000313" key="9">
    <source>
        <dbReference type="EMBL" id="SDM45079.1"/>
    </source>
</evidence>
<keyword evidence="5 8" id="KW-0812">Transmembrane</keyword>
<dbReference type="PANTHER" id="PTHR30472:SF25">
    <property type="entry name" value="ABC TRANSPORTER PERMEASE PROTEIN MJ0876-RELATED"/>
    <property type="match status" value="1"/>
</dbReference>
<feature type="transmembrane region" description="Helical" evidence="8">
    <location>
        <begin position="278"/>
        <end position="300"/>
    </location>
</feature>
<evidence type="ECO:0000256" key="6">
    <source>
        <dbReference type="ARBA" id="ARBA00022989"/>
    </source>
</evidence>
<evidence type="ECO:0000256" key="1">
    <source>
        <dbReference type="ARBA" id="ARBA00004651"/>
    </source>
</evidence>
<feature type="transmembrane region" description="Helical" evidence="8">
    <location>
        <begin position="148"/>
        <end position="169"/>
    </location>
</feature>
<reference evidence="10" key="1">
    <citation type="submission" date="2016-10" db="EMBL/GenBank/DDBJ databases">
        <authorList>
            <person name="Varghese N."/>
            <person name="Submissions S."/>
        </authorList>
    </citation>
    <scope>NUCLEOTIDE SEQUENCE [LARGE SCALE GENOMIC DNA]</scope>
    <source>
        <strain evidence="10">M83</strain>
    </source>
</reference>
<keyword evidence="4" id="KW-1003">Cell membrane</keyword>
<evidence type="ECO:0000256" key="4">
    <source>
        <dbReference type="ARBA" id="ARBA00022475"/>
    </source>
</evidence>
<organism evidence="9 10">
    <name type="scientific">Lachnospira pectinoschiza</name>
    <dbReference type="NCBI Taxonomy" id="28052"/>
    <lineage>
        <taxon>Bacteria</taxon>
        <taxon>Bacillati</taxon>
        <taxon>Bacillota</taxon>
        <taxon>Clostridia</taxon>
        <taxon>Lachnospirales</taxon>
        <taxon>Lachnospiraceae</taxon>
        <taxon>Lachnospira</taxon>
    </lineage>
</organism>
<dbReference type="Proteomes" id="UP000187651">
    <property type="component" value="Unassembled WGS sequence"/>
</dbReference>
<gene>
    <name evidence="9" type="ORF">SAMN05216544_0292</name>
</gene>
<keyword evidence="3" id="KW-0813">Transport</keyword>
<evidence type="ECO:0000256" key="2">
    <source>
        <dbReference type="ARBA" id="ARBA00007935"/>
    </source>
</evidence>
<evidence type="ECO:0000256" key="8">
    <source>
        <dbReference type="SAM" id="Phobius"/>
    </source>
</evidence>
<keyword evidence="6 8" id="KW-1133">Transmembrane helix</keyword>
<sequence length="334" mass="35208">MVKTKICKRTIIIFIVILLLLLSILGLVYGSVNIPLKDVFGVLFLKDKSSKFATIIWSVRLPRVIGAILAGAGLAVSGVILQSVMNNALASPNTIGVNSGAGFFVMLSMLLAPGNLFLKPVMAFLGAFITSLVILSLAYVAEKSRITIILAGVTISSFLTAGMSMIKILDSDINVNATDFLIGSLSGVTMNSIFLPAIGIILAIIITILLSKGLNILALGDGVACSIGLPVNVFRILFVLIASFLAGLVVSFAGLISFVGLIVPHIARNIFGNDARVLIPTSMLIGAVLVLFADLLGRVIFSPYEMAVGILLSLAGGPFFLYLLMRKGGRRLNA</sequence>
<feature type="transmembrane region" description="Helical" evidence="8">
    <location>
        <begin position="122"/>
        <end position="141"/>
    </location>
</feature>
<protein>
    <submittedName>
        <fullName evidence="9">Iron complex transport system permease protein</fullName>
    </submittedName>
</protein>
<feature type="transmembrane region" description="Helical" evidence="8">
    <location>
        <begin position="217"/>
        <end position="238"/>
    </location>
</feature>
<dbReference type="CDD" id="cd06550">
    <property type="entry name" value="TM_ABC_iron-siderophores_like"/>
    <property type="match status" value="1"/>
</dbReference>
<feature type="transmembrane region" description="Helical" evidence="8">
    <location>
        <begin position="12"/>
        <end position="32"/>
    </location>
</feature>
<feature type="transmembrane region" description="Helical" evidence="8">
    <location>
        <begin position="64"/>
        <end position="84"/>
    </location>
</feature>
<keyword evidence="7 8" id="KW-0472">Membrane</keyword>
<dbReference type="InterPro" id="IPR000522">
    <property type="entry name" value="ABC_transptr_permease_BtuC"/>
</dbReference>
<dbReference type="EMBL" id="FNHZ01000001">
    <property type="protein sequence ID" value="SDM45079.1"/>
    <property type="molecule type" value="Genomic_DNA"/>
</dbReference>
<dbReference type="InterPro" id="IPR037294">
    <property type="entry name" value="ABC_BtuC-like"/>
</dbReference>
<dbReference type="OrthoDB" id="9792889at2"/>
<dbReference type="PANTHER" id="PTHR30472">
    <property type="entry name" value="FERRIC ENTEROBACTIN TRANSPORT SYSTEM PERMEASE PROTEIN"/>
    <property type="match status" value="1"/>
</dbReference>
<dbReference type="GO" id="GO:0005886">
    <property type="term" value="C:plasma membrane"/>
    <property type="evidence" value="ECO:0007669"/>
    <property type="project" value="UniProtKB-SubCell"/>
</dbReference>
<feature type="transmembrane region" description="Helical" evidence="8">
    <location>
        <begin position="96"/>
        <end position="116"/>
    </location>
</feature>
<proteinExistence type="inferred from homology"/>
<dbReference type="GO" id="GO:0022857">
    <property type="term" value="F:transmembrane transporter activity"/>
    <property type="evidence" value="ECO:0007669"/>
    <property type="project" value="InterPro"/>
</dbReference>
<feature type="transmembrane region" description="Helical" evidence="8">
    <location>
        <begin position="244"/>
        <end position="266"/>
    </location>
</feature>
<evidence type="ECO:0000256" key="3">
    <source>
        <dbReference type="ARBA" id="ARBA00022448"/>
    </source>
</evidence>